<evidence type="ECO:0000256" key="1">
    <source>
        <dbReference type="SAM" id="Coils"/>
    </source>
</evidence>
<organism evidence="4">
    <name type="scientific">Caenorhabditis brenneri</name>
    <name type="common">Nematode worm</name>
    <dbReference type="NCBI Taxonomy" id="135651"/>
    <lineage>
        <taxon>Eukaryota</taxon>
        <taxon>Metazoa</taxon>
        <taxon>Ecdysozoa</taxon>
        <taxon>Nematoda</taxon>
        <taxon>Chromadorea</taxon>
        <taxon>Rhabditida</taxon>
        <taxon>Rhabditina</taxon>
        <taxon>Rhabditomorpha</taxon>
        <taxon>Rhabditoidea</taxon>
        <taxon>Rhabditidae</taxon>
        <taxon>Peloderinae</taxon>
        <taxon>Caenorhabditis</taxon>
    </lineage>
</organism>
<keyword evidence="4" id="KW-1185">Reference proteome</keyword>
<dbReference type="HOGENOM" id="CLU_750569_0_0_1"/>
<proteinExistence type="predicted"/>
<dbReference type="STRING" id="135651.G0P023"/>
<name>G0P023_CAEBE</name>
<feature type="compositionally biased region" description="Basic and acidic residues" evidence="2">
    <location>
        <begin position="251"/>
        <end position="263"/>
    </location>
</feature>
<feature type="coiled-coil region" evidence="1">
    <location>
        <begin position="79"/>
        <end position="106"/>
    </location>
</feature>
<dbReference type="Proteomes" id="UP000008068">
    <property type="component" value="Unassembled WGS sequence"/>
</dbReference>
<dbReference type="InParanoid" id="G0P023"/>
<evidence type="ECO:0000313" key="4">
    <source>
        <dbReference type="Proteomes" id="UP000008068"/>
    </source>
</evidence>
<evidence type="ECO:0000256" key="2">
    <source>
        <dbReference type="SAM" id="MobiDB-lite"/>
    </source>
</evidence>
<dbReference type="EMBL" id="GL379995">
    <property type="protein sequence ID" value="EGT41420.1"/>
    <property type="molecule type" value="Genomic_DNA"/>
</dbReference>
<accession>G0P023</accession>
<reference evidence="4" key="1">
    <citation type="submission" date="2011-07" db="EMBL/GenBank/DDBJ databases">
        <authorList>
            <consortium name="Caenorhabditis brenneri Sequencing and Analysis Consortium"/>
            <person name="Wilson R.K."/>
        </authorList>
    </citation>
    <scope>NUCLEOTIDE SEQUENCE [LARGE SCALE GENOMIC DNA]</scope>
    <source>
        <strain evidence="4">PB2801</strain>
    </source>
</reference>
<protein>
    <submittedName>
        <fullName evidence="3">Uncharacterized protein</fullName>
    </submittedName>
</protein>
<sequence>MKFGDEIEYTLVKLDFTHEQDDRDLISPDVGAADEEIRNLRDQLTKALHSNGLLSYQLTLELKPSRADDSKARRAAASIQSLTDLLDASRQETNDLRKQLEESNVRVRVNNSEASRDAEQRVATATAKTAEILAAATTKAAEIVAAATVKKAQLVDTAQLQADKVVAKARRENKSAVQQRRGKKELFRFRTAPNCATTHPIIVEVAKALEVKENTIVTVGKIVEKALQGTVLEDQLKEEQEHSLAAHQARLRSDQSSRSLEDAKDEAYMEDKAAIEANRQKNISNRSETNRETIKNALFSVFIMMHRGYLNDPLNSRGADLVFVKRLLEDTIPFPFLKGLIEYEYSEKDVLPEVFNPIFKVLRSGFQGI</sequence>
<dbReference type="eggNOG" id="KOG2042">
    <property type="taxonomic scope" value="Eukaryota"/>
</dbReference>
<gene>
    <name evidence="3" type="ORF">CAEBREN_15484</name>
</gene>
<dbReference type="AlphaFoldDB" id="G0P023"/>
<evidence type="ECO:0000313" key="3">
    <source>
        <dbReference type="EMBL" id="EGT41420.1"/>
    </source>
</evidence>
<feature type="region of interest" description="Disordered" evidence="2">
    <location>
        <begin position="243"/>
        <end position="263"/>
    </location>
</feature>
<keyword evidence="1" id="KW-0175">Coiled coil</keyword>